<reference evidence="1" key="1">
    <citation type="submission" date="2023-03" db="EMBL/GenBank/DDBJ databases">
        <title>Massive genome expansion in bonnet fungi (Mycena s.s.) driven by repeated elements and novel gene families across ecological guilds.</title>
        <authorList>
            <consortium name="Lawrence Berkeley National Laboratory"/>
            <person name="Harder C.B."/>
            <person name="Miyauchi S."/>
            <person name="Viragh M."/>
            <person name="Kuo A."/>
            <person name="Thoen E."/>
            <person name="Andreopoulos B."/>
            <person name="Lu D."/>
            <person name="Skrede I."/>
            <person name="Drula E."/>
            <person name="Henrissat B."/>
            <person name="Morin E."/>
            <person name="Kohler A."/>
            <person name="Barry K."/>
            <person name="LaButti K."/>
            <person name="Morin E."/>
            <person name="Salamov A."/>
            <person name="Lipzen A."/>
            <person name="Mereny Z."/>
            <person name="Hegedus B."/>
            <person name="Baldrian P."/>
            <person name="Stursova M."/>
            <person name="Weitz H."/>
            <person name="Taylor A."/>
            <person name="Grigoriev I.V."/>
            <person name="Nagy L.G."/>
            <person name="Martin F."/>
            <person name="Kauserud H."/>
        </authorList>
    </citation>
    <scope>NUCLEOTIDE SEQUENCE</scope>
    <source>
        <strain evidence="1">CBHHK188m</strain>
    </source>
</reference>
<evidence type="ECO:0000313" key="2">
    <source>
        <dbReference type="Proteomes" id="UP001215280"/>
    </source>
</evidence>
<dbReference type="Proteomes" id="UP001215280">
    <property type="component" value="Unassembled WGS sequence"/>
</dbReference>
<dbReference type="EMBL" id="JARJLG010000192">
    <property type="protein sequence ID" value="KAJ7730271.1"/>
    <property type="molecule type" value="Genomic_DNA"/>
</dbReference>
<name>A0AAD7HYL4_9AGAR</name>
<proteinExistence type="predicted"/>
<gene>
    <name evidence="1" type="ORF">DFH07DRAFT_849238</name>
</gene>
<organism evidence="1 2">
    <name type="scientific">Mycena maculata</name>
    <dbReference type="NCBI Taxonomy" id="230809"/>
    <lineage>
        <taxon>Eukaryota</taxon>
        <taxon>Fungi</taxon>
        <taxon>Dikarya</taxon>
        <taxon>Basidiomycota</taxon>
        <taxon>Agaricomycotina</taxon>
        <taxon>Agaricomycetes</taxon>
        <taxon>Agaricomycetidae</taxon>
        <taxon>Agaricales</taxon>
        <taxon>Marasmiineae</taxon>
        <taxon>Mycenaceae</taxon>
        <taxon>Mycena</taxon>
    </lineage>
</organism>
<keyword evidence="2" id="KW-1185">Reference proteome</keyword>
<sequence length="529" mass="58836">MFLLNASPEVLHTIVLHAAGGTPHGPLRVWYNLVLCCQTLRRQLDTPAMHARLFAAAFHVPADVQHLLPAHAKRELARRFSALNFFRRGGACLDDAHFTDALWVAYVMLKAEEPRRMNVEQLVWAGLPELLLLFLKRRLNDGAEENHGWPLCNETNSLVLALMWLLSSESSVRAETPATRDEVMERIRPYVLAAFRYPLSSVQDWYFGANTCQTSPKGKSVHSLPGIPPSREVAYFGTRTVQVPSAPIYSILCYFTRLDTLVPMFPAHLATAAPVPRVGPRRADVEHFINACCTRFEPWDFAAAADEPEESESESPARAAIGRSYAPGALTGRWNGSSIVPCINEYRHWLDGPQAPADMNTFCRHPLYVTLQEHYFCSAAAPAPGNGCAKELRDDVCFNPSSWEARDGGIEVFDESESVTRFYETRTGIDRPEDIVDVIVTGQTDDPYATAWGAFNIFGRVQLSDGLIVLRRESITGLGTTLLRGYMSSSQNFAGRYRAVEAGCEAAAAEWEAPFSLCKVEAVRINRVE</sequence>
<accession>A0AAD7HYL4</accession>
<comment type="caution">
    <text evidence="1">The sequence shown here is derived from an EMBL/GenBank/DDBJ whole genome shotgun (WGS) entry which is preliminary data.</text>
</comment>
<dbReference type="AlphaFoldDB" id="A0AAD7HYL4"/>
<protein>
    <submittedName>
        <fullName evidence="1">Uncharacterized protein</fullName>
    </submittedName>
</protein>
<evidence type="ECO:0000313" key="1">
    <source>
        <dbReference type="EMBL" id="KAJ7730271.1"/>
    </source>
</evidence>